<dbReference type="Proteomes" id="UP000306954">
    <property type="component" value="Unassembled WGS sequence"/>
</dbReference>
<evidence type="ECO:0000256" key="5">
    <source>
        <dbReference type="SAM" id="Phobius"/>
    </source>
</evidence>
<evidence type="ECO:0000256" key="2">
    <source>
        <dbReference type="ARBA" id="ARBA00022692"/>
    </source>
</evidence>
<protein>
    <recommendedName>
        <fullName evidence="6">Sugar phosphate transporter domain-containing protein</fullName>
    </recommendedName>
</protein>
<name>A0A4T0IC63_WALIC</name>
<feature type="transmembrane region" description="Helical" evidence="5">
    <location>
        <begin position="24"/>
        <end position="41"/>
    </location>
</feature>
<keyword evidence="4 5" id="KW-0472">Membrane</keyword>
<dbReference type="OMA" id="MAGLNKW"/>
<reference evidence="7 8" key="1">
    <citation type="submission" date="2019-03" db="EMBL/GenBank/DDBJ databases">
        <title>Sequencing 23 genomes of Wallemia ichthyophaga.</title>
        <authorList>
            <person name="Gostincar C."/>
        </authorList>
    </citation>
    <scope>NUCLEOTIDE SEQUENCE [LARGE SCALE GENOMIC DNA]</scope>
    <source>
        <strain evidence="7 8">EXF-8621</strain>
    </source>
</reference>
<proteinExistence type="predicted"/>
<gene>
    <name evidence="7" type="ORF">E3P90_01505</name>
</gene>
<feature type="transmembrane region" description="Helical" evidence="5">
    <location>
        <begin position="294"/>
        <end position="311"/>
    </location>
</feature>
<comment type="caution">
    <text evidence="7">The sequence shown here is derived from an EMBL/GenBank/DDBJ whole genome shotgun (WGS) entry which is preliminary data.</text>
</comment>
<feature type="transmembrane region" description="Helical" evidence="5">
    <location>
        <begin position="124"/>
        <end position="155"/>
    </location>
</feature>
<feature type="domain" description="Sugar phosphate transporter" evidence="6">
    <location>
        <begin position="27"/>
        <end position="310"/>
    </location>
</feature>
<feature type="transmembrane region" description="Helical" evidence="5">
    <location>
        <begin position="267"/>
        <end position="288"/>
    </location>
</feature>
<feature type="transmembrane region" description="Helical" evidence="5">
    <location>
        <begin position="239"/>
        <end position="260"/>
    </location>
</feature>
<feature type="transmembrane region" description="Helical" evidence="5">
    <location>
        <begin position="86"/>
        <end position="112"/>
    </location>
</feature>
<keyword evidence="3 5" id="KW-1133">Transmembrane helix</keyword>
<dbReference type="PANTHER" id="PTHR11132">
    <property type="entry name" value="SOLUTE CARRIER FAMILY 35"/>
    <property type="match status" value="1"/>
</dbReference>
<sequence>MREDKKTVTATTAATAATATPTGYWYYVGLYLMFNLALTLFNKAVLDDLPYPYTLTAVHAASNVIGCTIARLYGLYTPAKLSTTEIVILIFFSTLYTINIAVSNLSLSLVTVPVHQIIRSLGPLFTMALAVPILGSKFSIPKLVSLLPVIAGIALTTYGEISFTALGLFLTFAGTILAAFKTVVTNLMQTGQRFQMHPLDLLHWLSPLALAQCIAYAVYTGEYFEVYKDLWPMHNVYKTILVIALNGALAFGLNVVSFVSNKKVGPLTISVAANIKQVLTVVLSFFFFELSVSQVGFVGIVLALLGGLWYGRVEYNDKKRALTL</sequence>
<dbReference type="GO" id="GO:0016020">
    <property type="term" value="C:membrane"/>
    <property type="evidence" value="ECO:0007669"/>
    <property type="project" value="UniProtKB-SubCell"/>
</dbReference>
<feature type="transmembrane region" description="Helical" evidence="5">
    <location>
        <begin position="201"/>
        <end position="219"/>
    </location>
</feature>
<evidence type="ECO:0000313" key="7">
    <source>
        <dbReference type="EMBL" id="TIB13707.1"/>
    </source>
</evidence>
<dbReference type="AlphaFoldDB" id="A0A4T0IC63"/>
<evidence type="ECO:0000313" key="8">
    <source>
        <dbReference type="Proteomes" id="UP000306954"/>
    </source>
</evidence>
<dbReference type="OrthoDB" id="10261634at2759"/>
<evidence type="ECO:0000256" key="1">
    <source>
        <dbReference type="ARBA" id="ARBA00004141"/>
    </source>
</evidence>
<organism evidence="7 8">
    <name type="scientific">Wallemia ichthyophaga</name>
    <dbReference type="NCBI Taxonomy" id="245174"/>
    <lineage>
        <taxon>Eukaryota</taxon>
        <taxon>Fungi</taxon>
        <taxon>Dikarya</taxon>
        <taxon>Basidiomycota</taxon>
        <taxon>Wallemiomycotina</taxon>
        <taxon>Wallemiomycetes</taxon>
        <taxon>Wallemiales</taxon>
        <taxon>Wallemiaceae</taxon>
        <taxon>Wallemia</taxon>
    </lineage>
</organism>
<dbReference type="InterPro" id="IPR050186">
    <property type="entry name" value="TPT_transporter"/>
</dbReference>
<feature type="transmembrane region" description="Helical" evidence="5">
    <location>
        <begin position="53"/>
        <end position="74"/>
    </location>
</feature>
<dbReference type="Pfam" id="PF03151">
    <property type="entry name" value="TPT"/>
    <property type="match status" value="1"/>
</dbReference>
<evidence type="ECO:0000259" key="6">
    <source>
        <dbReference type="Pfam" id="PF03151"/>
    </source>
</evidence>
<feature type="transmembrane region" description="Helical" evidence="5">
    <location>
        <begin position="161"/>
        <end position="180"/>
    </location>
</feature>
<evidence type="ECO:0000256" key="4">
    <source>
        <dbReference type="ARBA" id="ARBA00023136"/>
    </source>
</evidence>
<comment type="subcellular location">
    <subcellularLocation>
        <location evidence="1">Membrane</location>
        <topology evidence="1">Multi-pass membrane protein</topology>
    </subcellularLocation>
</comment>
<dbReference type="InterPro" id="IPR004853">
    <property type="entry name" value="Sugar_P_trans_dom"/>
</dbReference>
<dbReference type="SUPFAM" id="SSF103481">
    <property type="entry name" value="Multidrug resistance efflux transporter EmrE"/>
    <property type="match status" value="1"/>
</dbReference>
<dbReference type="EMBL" id="SPOF01000013">
    <property type="protein sequence ID" value="TIB13707.1"/>
    <property type="molecule type" value="Genomic_DNA"/>
</dbReference>
<keyword evidence="2 5" id="KW-0812">Transmembrane</keyword>
<evidence type="ECO:0000256" key="3">
    <source>
        <dbReference type="ARBA" id="ARBA00022989"/>
    </source>
</evidence>
<dbReference type="InterPro" id="IPR037185">
    <property type="entry name" value="EmrE-like"/>
</dbReference>
<accession>A0A4T0IC63</accession>